<accession>A0A0V1EEI7</accession>
<gene>
    <name evidence="1" type="ORF">T4A_2143</name>
</gene>
<comment type="caution">
    <text evidence="1">The sequence shown here is derived from an EMBL/GenBank/DDBJ whole genome shotgun (WGS) entry which is preliminary data.</text>
</comment>
<evidence type="ECO:0000313" key="2">
    <source>
        <dbReference type="Proteomes" id="UP000054632"/>
    </source>
</evidence>
<proteinExistence type="predicted"/>
<name>A0A0V1EEI7_TRIPS</name>
<dbReference type="Proteomes" id="UP000054632">
    <property type="component" value="Unassembled WGS sequence"/>
</dbReference>
<dbReference type="EMBL" id="JYDR01000047">
    <property type="protein sequence ID" value="KRY72229.1"/>
    <property type="molecule type" value="Genomic_DNA"/>
</dbReference>
<sequence length="33" mass="3694">MGINRFGTKQCDLLGAIYSTTNGLFELKIYKTP</sequence>
<dbReference type="AlphaFoldDB" id="A0A0V1EEI7"/>
<reference evidence="1 2" key="1">
    <citation type="submission" date="2015-01" db="EMBL/GenBank/DDBJ databases">
        <title>Evolution of Trichinella species and genotypes.</title>
        <authorList>
            <person name="Korhonen P.K."/>
            <person name="Edoardo P."/>
            <person name="Giuseppe L.R."/>
            <person name="Gasser R.B."/>
        </authorList>
    </citation>
    <scope>NUCLEOTIDE SEQUENCE [LARGE SCALE GENOMIC DNA]</scope>
    <source>
        <strain evidence="1">ISS13</strain>
    </source>
</reference>
<evidence type="ECO:0000313" key="1">
    <source>
        <dbReference type="EMBL" id="KRY72229.1"/>
    </source>
</evidence>
<protein>
    <submittedName>
        <fullName evidence="1">Uncharacterized protein</fullName>
    </submittedName>
</protein>
<organism evidence="1 2">
    <name type="scientific">Trichinella pseudospiralis</name>
    <name type="common">Parasitic roundworm</name>
    <dbReference type="NCBI Taxonomy" id="6337"/>
    <lineage>
        <taxon>Eukaryota</taxon>
        <taxon>Metazoa</taxon>
        <taxon>Ecdysozoa</taxon>
        <taxon>Nematoda</taxon>
        <taxon>Enoplea</taxon>
        <taxon>Dorylaimia</taxon>
        <taxon>Trichinellida</taxon>
        <taxon>Trichinellidae</taxon>
        <taxon>Trichinella</taxon>
    </lineage>
</organism>